<gene>
    <name evidence="2" type="ORF">AS203_11645</name>
</gene>
<feature type="domain" description="DUF4987" evidence="1">
    <location>
        <begin position="244"/>
        <end position="382"/>
    </location>
</feature>
<evidence type="ECO:0000259" key="1">
    <source>
        <dbReference type="Pfam" id="PF16377"/>
    </source>
</evidence>
<dbReference type="EMBL" id="CP013195">
    <property type="protein sequence ID" value="ALO49654.1"/>
    <property type="molecule type" value="Genomic_DNA"/>
</dbReference>
<dbReference type="InterPro" id="IPR025396">
    <property type="entry name" value="DUF4302"/>
</dbReference>
<evidence type="ECO:0000313" key="3">
    <source>
        <dbReference type="Proteomes" id="UP000056252"/>
    </source>
</evidence>
<dbReference type="KEGG" id="peo:AS203_11645"/>
<accession>A0A0S2KMX8</accession>
<dbReference type="InterPro" id="IPR032271">
    <property type="entry name" value="DUF4987"/>
</dbReference>
<reference evidence="3" key="1">
    <citation type="submission" date="2015-11" db="EMBL/GenBank/DDBJ databases">
        <authorList>
            <person name="Holder M.E."/>
            <person name="Ajami N.J."/>
            <person name="Petrosino J.F."/>
        </authorList>
    </citation>
    <scope>NUCLEOTIDE SEQUENCE [LARGE SCALE GENOMIC DNA]</scope>
    <source>
        <strain evidence="3">F0113</strain>
    </source>
</reference>
<dbReference type="Pfam" id="PF16377">
    <property type="entry name" value="DUF4987"/>
    <property type="match status" value="1"/>
</dbReference>
<protein>
    <recommendedName>
        <fullName evidence="1">DUF4987 domain-containing protein</fullName>
    </recommendedName>
</protein>
<proteinExistence type="predicted"/>
<dbReference type="STRING" id="76123.AS203_11645"/>
<dbReference type="Pfam" id="PF14135">
    <property type="entry name" value="DUF4302"/>
    <property type="match status" value="1"/>
</dbReference>
<keyword evidence="3" id="KW-1185">Reference proteome</keyword>
<organism evidence="2 3">
    <name type="scientific">Hoylesella enoeca</name>
    <dbReference type="NCBI Taxonomy" id="76123"/>
    <lineage>
        <taxon>Bacteria</taxon>
        <taxon>Pseudomonadati</taxon>
        <taxon>Bacteroidota</taxon>
        <taxon>Bacteroidia</taxon>
        <taxon>Bacteroidales</taxon>
        <taxon>Prevotellaceae</taxon>
        <taxon>Hoylesella</taxon>
    </lineage>
</organism>
<dbReference type="eggNOG" id="ENOG5032VNU">
    <property type="taxonomic scope" value="Bacteria"/>
</dbReference>
<evidence type="ECO:0000313" key="2">
    <source>
        <dbReference type="EMBL" id="ALO49654.1"/>
    </source>
</evidence>
<name>A0A0S2KMX8_9BACT</name>
<sequence length="436" mass="49761">MMGFTVSSCLKDQEDTFDKAPAIRLQDYMSRAKTTLESATNGWLFEIYPAQGQPYGGYAFTVKFEKGQAEVRSILRPDQTATSYYRITAENGPAITFDTYNDLMHLFSNPSAQSYQAYRGDFEFVVDSIGDDLVRVHGYRTKNVMYLRKLNEPAADYLDRVNKFAEAYGITMKYAFNGKLNGIDVKGEISPSSRKITVTVGDKQYKETLAFTDKGVRLYEPINIGGVELTELEFDQKTSTYQAKDTKGNVTTLQADLPGWYKRFYAYEGTYDLTMTAYVMDSNGDQVKKEVTTEVQLEPGDDYTYYSLKGLNDDYDINLSYDQEHDRLLLTYQTLTRIPNRRTIRLVPWDTVAGMIWMNSNIGLYLQWNESEKAYHFVDNGVWKTSGGYTVSGFILYVCNSKGKLVDSADKVEFMPYLLMGNSAFIQDLKTLKKKK</sequence>
<dbReference type="AlphaFoldDB" id="A0A0S2KMX8"/>
<dbReference type="Proteomes" id="UP000056252">
    <property type="component" value="Chromosome"/>
</dbReference>